<dbReference type="Proteomes" id="UP000326759">
    <property type="component" value="Unassembled WGS sequence"/>
</dbReference>
<comment type="caution">
    <text evidence="1">The sequence shown here is derived from an EMBL/GenBank/DDBJ whole genome shotgun (WGS) entry which is preliminary data.</text>
</comment>
<gene>
    <name evidence="1" type="ORF">Anas_01561</name>
</gene>
<evidence type="ECO:0000313" key="1">
    <source>
        <dbReference type="EMBL" id="KAB7497050.1"/>
    </source>
</evidence>
<name>A0A5N5SWJ5_9CRUS</name>
<sequence length="96" mass="11903">MKIFSFKKCKNRKCFIFYDECCSRSLPFWIQNESYQRNDEGQVNNRQTKKEKAHKCLKPKLRNYQQNRVKRFVINQENLNYQSSVWRKIAIRYRTL</sequence>
<dbReference type="AlphaFoldDB" id="A0A5N5SWJ5"/>
<protein>
    <submittedName>
        <fullName evidence="1">Uncharacterized protein</fullName>
    </submittedName>
</protein>
<keyword evidence="2" id="KW-1185">Reference proteome</keyword>
<evidence type="ECO:0000313" key="2">
    <source>
        <dbReference type="Proteomes" id="UP000326759"/>
    </source>
</evidence>
<proteinExistence type="predicted"/>
<accession>A0A5N5SWJ5</accession>
<organism evidence="1 2">
    <name type="scientific">Armadillidium nasatum</name>
    <dbReference type="NCBI Taxonomy" id="96803"/>
    <lineage>
        <taxon>Eukaryota</taxon>
        <taxon>Metazoa</taxon>
        <taxon>Ecdysozoa</taxon>
        <taxon>Arthropoda</taxon>
        <taxon>Crustacea</taxon>
        <taxon>Multicrustacea</taxon>
        <taxon>Malacostraca</taxon>
        <taxon>Eumalacostraca</taxon>
        <taxon>Peracarida</taxon>
        <taxon>Isopoda</taxon>
        <taxon>Oniscidea</taxon>
        <taxon>Crinocheta</taxon>
        <taxon>Armadillidiidae</taxon>
        <taxon>Armadillidium</taxon>
    </lineage>
</organism>
<dbReference type="EMBL" id="SEYY01020755">
    <property type="protein sequence ID" value="KAB7497050.1"/>
    <property type="molecule type" value="Genomic_DNA"/>
</dbReference>
<reference evidence="1 2" key="1">
    <citation type="journal article" date="2019" name="PLoS Biol.">
        <title>Sex chromosomes control vertical transmission of feminizing Wolbachia symbionts in an isopod.</title>
        <authorList>
            <person name="Becking T."/>
            <person name="Chebbi M.A."/>
            <person name="Giraud I."/>
            <person name="Moumen B."/>
            <person name="Laverre T."/>
            <person name="Caubet Y."/>
            <person name="Peccoud J."/>
            <person name="Gilbert C."/>
            <person name="Cordaux R."/>
        </authorList>
    </citation>
    <scope>NUCLEOTIDE SEQUENCE [LARGE SCALE GENOMIC DNA]</scope>
    <source>
        <strain evidence="1">ANa2</strain>
        <tissue evidence="1">Whole body excluding digestive tract and cuticle</tissue>
    </source>
</reference>